<sequence>MEHATSGSQPRNAKVGFIGLGNMGGPMAENLLSQGHQVSVYDVTPAVFQGHRVSVYDVTPRRGHQVSVYDVTPAVFQGHQVSVYDVTPAVFQGHQVSVYDVTPAVFQGHQVSVYDVTPAVFQGHQVSVYDVTPAVFQGHQGHQVSVYDVSAEAVSRLGGLGAAPCRTPAAVAAASDQVVTMLPNSQHVQAVFAGPDGLLSAVKPGTLMVDSSTIDPAVSQEMALAAKDKSAVYMDAPVSGGVPAARGGTLTFMVGGPEEHFAAAKALLEAMGKNIVHCGDVGMGQSVKICNNMMLAISMIGAAETMNLGARLGVDPKLLAGILSTSTGRCWAIDTYNPVPGVFDNVPSSNNYQGGFGTALMCKDLGLAQSAAAATDSATPLGGAALQIYRLLVNHGLGQLDFSAVYKYISERQ</sequence>
<evidence type="ECO:0000256" key="6">
    <source>
        <dbReference type="ARBA" id="ARBA00023027"/>
    </source>
</evidence>
<dbReference type="Pfam" id="PF03446">
    <property type="entry name" value="NAD_binding_2"/>
    <property type="match status" value="2"/>
</dbReference>
<dbReference type="InterPro" id="IPR002204">
    <property type="entry name" value="3-OH-isobutyrate_DH-rel_CS"/>
</dbReference>
<dbReference type="SUPFAM" id="SSF51735">
    <property type="entry name" value="NAD(P)-binding Rossmann-fold domains"/>
    <property type="match status" value="2"/>
</dbReference>
<feature type="domain" description="6-phosphogluconate dehydrogenase NADP-binding" evidence="9">
    <location>
        <begin position="14"/>
        <end position="48"/>
    </location>
</feature>
<dbReference type="PROSITE" id="PS00895">
    <property type="entry name" value="3_HYDROXYISOBUT_DH"/>
    <property type="match status" value="1"/>
</dbReference>
<keyword evidence="5 8" id="KW-0560">Oxidoreductase</keyword>
<evidence type="ECO:0000313" key="12">
    <source>
        <dbReference type="Proteomes" id="UP000440578"/>
    </source>
</evidence>
<dbReference type="GO" id="GO:0006574">
    <property type="term" value="P:L-valine catabolic process"/>
    <property type="evidence" value="ECO:0007669"/>
    <property type="project" value="UniProtKB-UniPathway"/>
</dbReference>
<dbReference type="PANTHER" id="PTHR22981">
    <property type="entry name" value="3-HYDROXYISOBUTYRATE DEHYDROGENASE-RELATED"/>
    <property type="match status" value="1"/>
</dbReference>
<gene>
    <name evidence="11" type="primary">Hibadh</name>
    <name evidence="11" type="ORF">FJT64_019574</name>
</gene>
<proteinExistence type="inferred from homology"/>
<dbReference type="UniPathway" id="UPA00362"/>
<dbReference type="EC" id="1.1.1.31" evidence="3 8"/>
<dbReference type="Gene3D" id="3.40.50.720">
    <property type="entry name" value="NAD(P)-binding Rossmann-like Domain"/>
    <property type="match status" value="2"/>
</dbReference>
<dbReference type="FunFam" id="1.10.1040.10:FF:000006">
    <property type="entry name" value="3-hydroxyisobutyrate dehydrogenase"/>
    <property type="match status" value="1"/>
</dbReference>
<evidence type="ECO:0000259" key="10">
    <source>
        <dbReference type="Pfam" id="PF14833"/>
    </source>
</evidence>
<reference evidence="11 12" key="1">
    <citation type="submission" date="2019-07" db="EMBL/GenBank/DDBJ databases">
        <title>Draft genome assembly of a fouling barnacle, Amphibalanus amphitrite (Darwin, 1854): The first reference genome for Thecostraca.</title>
        <authorList>
            <person name="Kim W."/>
        </authorList>
    </citation>
    <scope>NUCLEOTIDE SEQUENCE [LARGE SCALE GENOMIC DNA]</scope>
    <source>
        <strain evidence="11">SNU_AA5</strain>
        <tissue evidence="11">Soma without cirri and trophi</tissue>
    </source>
</reference>
<dbReference type="PANTHER" id="PTHR22981:SF7">
    <property type="entry name" value="3-HYDROXYISOBUTYRATE DEHYDROGENASE, MITOCHONDRIAL"/>
    <property type="match status" value="1"/>
</dbReference>
<dbReference type="InterPro" id="IPR008927">
    <property type="entry name" value="6-PGluconate_DH-like_C_sf"/>
</dbReference>
<evidence type="ECO:0000313" key="11">
    <source>
        <dbReference type="EMBL" id="KAF0309289.1"/>
    </source>
</evidence>
<dbReference type="Pfam" id="PF14833">
    <property type="entry name" value="NAD_binding_11"/>
    <property type="match status" value="1"/>
</dbReference>
<comment type="pathway">
    <text evidence="1 8">Amino-acid degradation; L-valine degradation.</text>
</comment>
<keyword evidence="4 8" id="KW-0101">Branched-chain amino acid catabolism</keyword>
<dbReference type="EMBL" id="VIIS01000417">
    <property type="protein sequence ID" value="KAF0309289.1"/>
    <property type="molecule type" value="Genomic_DNA"/>
</dbReference>
<dbReference type="GO" id="GO:0050661">
    <property type="term" value="F:NADP binding"/>
    <property type="evidence" value="ECO:0007669"/>
    <property type="project" value="InterPro"/>
</dbReference>
<keyword evidence="6 8" id="KW-0520">NAD</keyword>
<dbReference type="NCBIfam" id="TIGR01692">
    <property type="entry name" value="HIBADH"/>
    <property type="match status" value="1"/>
</dbReference>
<dbReference type="SUPFAM" id="SSF48179">
    <property type="entry name" value="6-phosphogluconate dehydrogenase C-terminal domain-like"/>
    <property type="match status" value="1"/>
</dbReference>
<evidence type="ECO:0000259" key="9">
    <source>
        <dbReference type="Pfam" id="PF03446"/>
    </source>
</evidence>
<evidence type="ECO:0000256" key="1">
    <source>
        <dbReference type="ARBA" id="ARBA00005109"/>
    </source>
</evidence>
<evidence type="ECO:0000256" key="5">
    <source>
        <dbReference type="ARBA" id="ARBA00023002"/>
    </source>
</evidence>
<evidence type="ECO:0000256" key="4">
    <source>
        <dbReference type="ARBA" id="ARBA00022456"/>
    </source>
</evidence>
<accession>A0A6A4WVH0</accession>
<protein>
    <recommendedName>
        <fullName evidence="3 8">3-hydroxyisobutyrate dehydrogenase</fullName>
        <shortName evidence="8">HIBADH</shortName>
        <ecNumber evidence="3 8">1.1.1.31</ecNumber>
    </recommendedName>
</protein>
<dbReference type="GO" id="GO:0051287">
    <property type="term" value="F:NAD binding"/>
    <property type="evidence" value="ECO:0007669"/>
    <property type="project" value="InterPro"/>
</dbReference>
<comment type="similarity">
    <text evidence="2">Belongs to the HIBADH-related family. 3-hydroxyisobutyrate dehydrogenase subfamily.</text>
</comment>
<dbReference type="AlphaFoldDB" id="A0A6A4WVH0"/>
<organism evidence="11 12">
    <name type="scientific">Amphibalanus amphitrite</name>
    <name type="common">Striped barnacle</name>
    <name type="synonym">Balanus amphitrite</name>
    <dbReference type="NCBI Taxonomy" id="1232801"/>
    <lineage>
        <taxon>Eukaryota</taxon>
        <taxon>Metazoa</taxon>
        <taxon>Ecdysozoa</taxon>
        <taxon>Arthropoda</taxon>
        <taxon>Crustacea</taxon>
        <taxon>Multicrustacea</taxon>
        <taxon>Cirripedia</taxon>
        <taxon>Thoracica</taxon>
        <taxon>Thoracicalcarea</taxon>
        <taxon>Balanomorpha</taxon>
        <taxon>Balanoidea</taxon>
        <taxon>Balanidae</taxon>
        <taxon>Amphibalaninae</taxon>
        <taxon>Amphibalanus</taxon>
    </lineage>
</organism>
<comment type="caution">
    <text evidence="11">The sequence shown here is derived from an EMBL/GenBank/DDBJ whole genome shotgun (WGS) entry which is preliminary data.</text>
</comment>
<evidence type="ECO:0000256" key="7">
    <source>
        <dbReference type="ARBA" id="ARBA00049197"/>
    </source>
</evidence>
<dbReference type="InterPro" id="IPR029154">
    <property type="entry name" value="HIBADH-like_NADP-bd"/>
</dbReference>
<dbReference type="InterPro" id="IPR011548">
    <property type="entry name" value="HIBADH"/>
</dbReference>
<dbReference type="InterPro" id="IPR013328">
    <property type="entry name" value="6PGD_dom2"/>
</dbReference>
<keyword evidence="12" id="KW-1185">Reference proteome</keyword>
<dbReference type="GO" id="GO:0008442">
    <property type="term" value="F:3-hydroxyisobutyrate dehydrogenase activity"/>
    <property type="evidence" value="ECO:0007669"/>
    <property type="project" value="UniProtKB-EC"/>
</dbReference>
<dbReference type="InterPro" id="IPR006115">
    <property type="entry name" value="6PGDH_NADP-bd"/>
</dbReference>
<name>A0A6A4WVH0_AMPAM</name>
<evidence type="ECO:0000256" key="2">
    <source>
        <dbReference type="ARBA" id="ARBA00006013"/>
    </source>
</evidence>
<feature type="domain" description="3-hydroxyisobutyrate dehydrogenase-like NAD-binding" evidence="10">
    <location>
        <begin position="282"/>
        <end position="409"/>
    </location>
</feature>
<dbReference type="Proteomes" id="UP000440578">
    <property type="component" value="Unassembled WGS sequence"/>
</dbReference>
<dbReference type="OrthoDB" id="435038at2759"/>
<comment type="catalytic activity">
    <reaction evidence="7 8">
        <text>3-hydroxy-2-methylpropanoate + NAD(+) = 2-methyl-3-oxopropanoate + NADH + H(+)</text>
        <dbReference type="Rhea" id="RHEA:17681"/>
        <dbReference type="ChEBI" id="CHEBI:11805"/>
        <dbReference type="ChEBI" id="CHEBI:15378"/>
        <dbReference type="ChEBI" id="CHEBI:57540"/>
        <dbReference type="ChEBI" id="CHEBI:57700"/>
        <dbReference type="ChEBI" id="CHEBI:57945"/>
        <dbReference type="EC" id="1.1.1.31"/>
    </reaction>
</comment>
<dbReference type="Gene3D" id="1.10.1040.10">
    <property type="entry name" value="N-(1-d-carboxylethyl)-l-norvaline Dehydrogenase, domain 2"/>
    <property type="match status" value="1"/>
</dbReference>
<evidence type="ECO:0000256" key="3">
    <source>
        <dbReference type="ARBA" id="ARBA00012991"/>
    </source>
</evidence>
<feature type="domain" description="6-phosphogluconate dehydrogenase NADP-binding" evidence="9">
    <location>
        <begin position="139"/>
        <end position="279"/>
    </location>
</feature>
<dbReference type="InterPro" id="IPR036291">
    <property type="entry name" value="NAD(P)-bd_dom_sf"/>
</dbReference>
<evidence type="ECO:0000256" key="8">
    <source>
        <dbReference type="RuleBase" id="RU910714"/>
    </source>
</evidence>